<dbReference type="AlphaFoldDB" id="Q65MN4"/>
<gene>
    <name evidence="5" type="primary">hsdSIB</name>
    <name evidence="5" type="ordered locus">BL02331</name>
</gene>
<evidence type="ECO:0000313" key="5">
    <source>
        <dbReference type="EMBL" id="AAU22330.1"/>
    </source>
</evidence>
<evidence type="ECO:0000256" key="3">
    <source>
        <dbReference type="ARBA" id="ARBA00023125"/>
    </source>
</evidence>
<organism evidence="5 6">
    <name type="scientific">Bacillus licheniformis (strain ATCC 14580 / DSM 13 / JCM 2505 / CCUG 7422 / NBRC 12200 / NCIMB 9375 / NCTC 10341 / NRRL NRS-1264 / Gibson 46)</name>
    <dbReference type="NCBI Taxonomy" id="279010"/>
    <lineage>
        <taxon>Bacteria</taxon>
        <taxon>Bacillati</taxon>
        <taxon>Bacillota</taxon>
        <taxon>Bacilli</taxon>
        <taxon>Bacillales</taxon>
        <taxon>Bacillaceae</taxon>
        <taxon>Bacillus</taxon>
    </lineage>
</organism>
<reference evidence="5 6" key="1">
    <citation type="journal article" date="2004" name="Genome Biol.">
        <title>Complete genome sequence of the industrial bacterium Bacillus licheniformis and comparisons with closely related Bacillus species.</title>
        <authorList>
            <person name="Rey M.W."/>
            <person name="Ramaiya P."/>
            <person name="Nelson B.A."/>
            <person name="Brody-Karpin S.D."/>
            <person name="Zaretsky E.J."/>
            <person name="Tang M."/>
            <person name="Lopez de Leon A."/>
            <person name="Xiang H."/>
            <person name="Gusti V."/>
            <person name="Clausen I.G."/>
            <person name="Olsen P.B."/>
            <person name="Rasmussen M.D."/>
            <person name="Andersen J.T."/>
            <person name="Jorgensen P.L."/>
            <person name="Larsen T.S."/>
            <person name="Sorokin A."/>
            <person name="Bolotin A."/>
            <person name="Lapidus A."/>
            <person name="Galleron N."/>
            <person name="Ehrlich S.D."/>
            <person name="Berka R.M."/>
        </authorList>
    </citation>
    <scope>NUCLEOTIDE SEQUENCE [LARGE SCALE GENOMIC DNA]</scope>
    <source>
        <strain evidence="6">ATCC 14580 / DSM 13 / JCM 2505 / CCUG 7422 / NBRC 12200 / NCIMB 9375 / NCTC 10341 / NRRL NRS-1264 / Gibson 46</strain>
    </source>
</reference>
<dbReference type="HOGENOM" id="CLU_021095_0_2_9"/>
<dbReference type="InterPro" id="IPR044946">
    <property type="entry name" value="Restrct_endonuc_typeI_TRD_sf"/>
</dbReference>
<dbReference type="Proteomes" id="UP000000606">
    <property type="component" value="Chromosome"/>
</dbReference>
<name>Q65MN4_BACLD</name>
<keyword evidence="6" id="KW-1185">Reference proteome</keyword>
<dbReference type="InterPro" id="IPR052021">
    <property type="entry name" value="Type-I_RS_S_subunit"/>
</dbReference>
<proteinExistence type="inferred from homology"/>
<protein>
    <submittedName>
        <fullName evidence="5">Type I RM system specificity subunit HsdIB</fullName>
    </submittedName>
</protein>
<dbReference type="REBASE" id="10329">
    <property type="entry name" value="S.BliBORF2330P"/>
</dbReference>
<dbReference type="Pfam" id="PF01420">
    <property type="entry name" value="Methylase_S"/>
    <property type="match status" value="2"/>
</dbReference>
<dbReference type="STRING" id="279010.BL02331"/>
<feature type="domain" description="Type I restriction modification DNA specificity" evidence="4">
    <location>
        <begin position="217"/>
        <end position="385"/>
    </location>
</feature>
<dbReference type="PANTHER" id="PTHR30408">
    <property type="entry name" value="TYPE-1 RESTRICTION ENZYME ECOKI SPECIFICITY PROTEIN"/>
    <property type="match status" value="1"/>
</dbReference>
<sequence length="397" mass="45777">MENKRVPELRFAGFAGDWEERKLGELVEIKSGWTPSDFVETQKCNGEIYIKVDDLNYSTRELLDSKMKVAIHAKYHTIKKGSTIFPKRGAAIMTNKVRILGTDGYMDTNMMALEPRNINGEFLYTLIDRTGLFKIADTSTIPQINNKHVEPYKILLPNLYEQKNIGNFFKQLDDTIALHQQELTTLKQTKQGFLQKMFPKEGESVPEVRFPGFTGEWEQRKADEIFYSVSDKNHSNLPVLSATQEKGMVYRDETGLDINYDVKSTKNYKRVLPGQFVIHLRSFQGGFAFSNIEGITSPAYTVLDFKNKEMYYSLFWRCVLASDTFIKRLEAVTYGIRDGKSISFSDFSTLKFRVPSHNEQLKIGNFFKQLDDTIALHQCELDTLKETKKAFLQKMFV</sequence>
<dbReference type="KEGG" id="bld:BLi00745"/>
<evidence type="ECO:0000259" key="4">
    <source>
        <dbReference type="Pfam" id="PF01420"/>
    </source>
</evidence>
<dbReference type="eggNOG" id="COG0732">
    <property type="taxonomic scope" value="Bacteria"/>
</dbReference>
<dbReference type="EMBL" id="CP000002">
    <property type="protein sequence ID" value="AAU22330.1"/>
    <property type="molecule type" value="Genomic_DNA"/>
</dbReference>
<evidence type="ECO:0000256" key="2">
    <source>
        <dbReference type="ARBA" id="ARBA00022747"/>
    </source>
</evidence>
<comment type="similarity">
    <text evidence="1">Belongs to the type-I restriction system S methylase family.</text>
</comment>
<accession>Q65MN4</accession>
<dbReference type="RefSeq" id="WP_011197628.1">
    <property type="nucleotide sequence ID" value="NC_006270.3"/>
</dbReference>
<accession>Q62Y28</accession>
<dbReference type="GO" id="GO:0003677">
    <property type="term" value="F:DNA binding"/>
    <property type="evidence" value="ECO:0007669"/>
    <property type="project" value="UniProtKB-KW"/>
</dbReference>
<dbReference type="SUPFAM" id="SSF116734">
    <property type="entry name" value="DNA methylase specificity domain"/>
    <property type="match status" value="2"/>
</dbReference>
<dbReference type="KEGG" id="bli:BL02331"/>
<evidence type="ECO:0000256" key="1">
    <source>
        <dbReference type="ARBA" id="ARBA00010923"/>
    </source>
</evidence>
<dbReference type="InterPro" id="IPR000055">
    <property type="entry name" value="Restrct_endonuc_typeI_TRD"/>
</dbReference>
<dbReference type="Gene3D" id="3.90.220.20">
    <property type="entry name" value="DNA methylase specificity domains"/>
    <property type="match status" value="2"/>
</dbReference>
<keyword evidence="2" id="KW-0680">Restriction system</keyword>
<feature type="domain" description="Type I restriction modification DNA specificity" evidence="4">
    <location>
        <begin position="17"/>
        <end position="188"/>
    </location>
</feature>
<evidence type="ECO:0000313" key="6">
    <source>
        <dbReference type="Proteomes" id="UP000000606"/>
    </source>
</evidence>
<dbReference type="REBASE" id="10355">
    <property type="entry name" value="S.BliDI"/>
</dbReference>
<dbReference type="GO" id="GO:0009307">
    <property type="term" value="P:DNA restriction-modification system"/>
    <property type="evidence" value="ECO:0007669"/>
    <property type="project" value="UniProtKB-KW"/>
</dbReference>
<dbReference type="PATRIC" id="fig|279010.13.peg.733"/>
<dbReference type="Gene3D" id="1.10.287.1120">
    <property type="entry name" value="Bipartite methylase S protein"/>
    <property type="match status" value="1"/>
</dbReference>
<keyword evidence="3" id="KW-0238">DNA-binding</keyword>
<dbReference type="PANTHER" id="PTHR30408:SF12">
    <property type="entry name" value="TYPE I RESTRICTION ENZYME MJAVIII SPECIFICITY SUBUNIT"/>
    <property type="match status" value="1"/>
</dbReference>
<dbReference type="GeneID" id="92862674"/>